<organism evidence="1 2">
    <name type="scientific">Paenibacillus vulneris</name>
    <dbReference type="NCBI Taxonomy" id="1133364"/>
    <lineage>
        <taxon>Bacteria</taxon>
        <taxon>Bacillati</taxon>
        <taxon>Bacillota</taxon>
        <taxon>Bacilli</taxon>
        <taxon>Bacillales</taxon>
        <taxon>Paenibacillaceae</taxon>
        <taxon>Paenibacillus</taxon>
    </lineage>
</organism>
<dbReference type="Pfam" id="PF14398">
    <property type="entry name" value="ATPgrasp_YheCD"/>
    <property type="match status" value="1"/>
</dbReference>
<keyword evidence="2" id="KW-1185">Reference proteome</keyword>
<dbReference type="EMBL" id="JBHTLU010000031">
    <property type="protein sequence ID" value="MFD1222750.1"/>
    <property type="molecule type" value="Genomic_DNA"/>
</dbReference>
<sequence length="234" mass="27202">MKDRSQNKWAKFKVLKGTSKLDRYLPETQSFSRKSLWEYMRKYGAVILKPYHGKSGYGIIQVSPLEENRYVLQNENKKIVLDGKRAVFGQLKKMIRQSKYLVQRRICLAEINKRPFDIKVLVQRKKQKQLLWKVSCMLAVVAERDYVVTNVSRTILPVKKAIEQTFLKPTPTHKLIKSIKKVCLLAAKQLSDYYPSQSIIGFDIGLDHNAKVWIIEANFKPSKKPFLTLKKASD</sequence>
<evidence type="ECO:0000313" key="2">
    <source>
        <dbReference type="Proteomes" id="UP001597180"/>
    </source>
</evidence>
<evidence type="ECO:0000313" key="1">
    <source>
        <dbReference type="EMBL" id="MFD1222750.1"/>
    </source>
</evidence>
<name>A0ABW3UTB3_9BACL</name>
<accession>A0ABW3UTB3</accession>
<gene>
    <name evidence="1" type="ORF">ACFQ4B_21790</name>
</gene>
<dbReference type="RefSeq" id="WP_345588527.1">
    <property type="nucleotide sequence ID" value="NZ_BAABJG010000015.1"/>
</dbReference>
<proteinExistence type="predicted"/>
<dbReference type="Gene3D" id="3.30.470.20">
    <property type="entry name" value="ATP-grasp fold, B domain"/>
    <property type="match status" value="1"/>
</dbReference>
<protein>
    <submittedName>
        <fullName evidence="1">YheC/YheD family protein</fullName>
    </submittedName>
</protein>
<dbReference type="Proteomes" id="UP001597180">
    <property type="component" value="Unassembled WGS sequence"/>
</dbReference>
<reference evidence="2" key="1">
    <citation type="journal article" date="2019" name="Int. J. Syst. Evol. Microbiol.">
        <title>The Global Catalogue of Microorganisms (GCM) 10K type strain sequencing project: providing services to taxonomists for standard genome sequencing and annotation.</title>
        <authorList>
            <consortium name="The Broad Institute Genomics Platform"/>
            <consortium name="The Broad Institute Genome Sequencing Center for Infectious Disease"/>
            <person name="Wu L."/>
            <person name="Ma J."/>
        </authorList>
    </citation>
    <scope>NUCLEOTIDE SEQUENCE [LARGE SCALE GENOMIC DNA]</scope>
    <source>
        <strain evidence="2">CCUG 53270</strain>
    </source>
</reference>
<dbReference type="InterPro" id="IPR026838">
    <property type="entry name" value="YheC/D"/>
</dbReference>
<comment type="caution">
    <text evidence="1">The sequence shown here is derived from an EMBL/GenBank/DDBJ whole genome shotgun (WGS) entry which is preliminary data.</text>
</comment>
<dbReference type="SUPFAM" id="SSF56059">
    <property type="entry name" value="Glutathione synthetase ATP-binding domain-like"/>
    <property type="match status" value="1"/>
</dbReference>